<feature type="domain" description="Reverse transcriptase" evidence="2">
    <location>
        <begin position="37"/>
        <end position="303"/>
    </location>
</feature>
<dbReference type="PANTHER" id="PTHR47510">
    <property type="entry name" value="REVERSE TRANSCRIPTASE DOMAIN-CONTAINING PROTEIN"/>
    <property type="match status" value="1"/>
</dbReference>
<evidence type="ECO:0000313" key="4">
    <source>
        <dbReference type="Proteomes" id="UP001274896"/>
    </source>
</evidence>
<evidence type="ECO:0000259" key="2">
    <source>
        <dbReference type="PROSITE" id="PS50878"/>
    </source>
</evidence>
<dbReference type="EMBL" id="JAUCMX010000006">
    <property type="protein sequence ID" value="KAK3543953.1"/>
    <property type="molecule type" value="Genomic_DNA"/>
</dbReference>
<accession>A0AAE0R7I8</accession>
<proteinExistence type="predicted"/>
<dbReference type="InterPro" id="IPR000477">
    <property type="entry name" value="RT_dom"/>
</dbReference>
<feature type="region of interest" description="Disordered" evidence="1">
    <location>
        <begin position="263"/>
        <end position="293"/>
    </location>
</feature>
<reference evidence="3" key="1">
    <citation type="submission" date="2023-06" db="EMBL/GenBank/DDBJ databases">
        <title>Male Hemibagrus guttatus genome.</title>
        <authorList>
            <person name="Bian C."/>
        </authorList>
    </citation>
    <scope>NUCLEOTIDE SEQUENCE</scope>
    <source>
        <strain evidence="3">Male_cb2023</strain>
        <tissue evidence="3">Muscle</tissue>
    </source>
</reference>
<sequence length="441" mass="49823">MRKIDITKAARPDRVPGHTLKSCADQLAGVFTNIFNLSLQQALVPTCLKSTTIVPVPKKQQVRCLNDYRPITLTPIIMKCFERLVLPHIKASIPTDLDSHQFAYHGNRSTEDVISTALHTSLSHLEHPKTYVRMLFVDFSSAFNTIVPHKLVDKLNNLGLTTTLCSWILDFLTNRPQNVRVRNHTSANITLNTGVPQGCVLSPALFTLFTHDSKLNYGVRGVDGFAHDTTVVGLISGNDETHYREEEYNREHSLPLHHSVVHQLHHREPEKPGSDNQDCTEDGPHPPPVCRAEDTEQIPGVNLEHILKHLLETSIHQQATSQELIWSLTMATKGLQELHSSPQAAAFPRPEPGHAAQHLLTKMTAEDDVEAFLETFKRIAKREDWPQWDWADVLTPLLTGDAQLVYYALEILQAREYERVKAEIFTRCGQSPVNMARDFHR</sequence>
<gene>
    <name evidence="3" type="ORF">QTP70_031863</name>
</gene>
<evidence type="ECO:0000313" key="3">
    <source>
        <dbReference type="EMBL" id="KAK3543953.1"/>
    </source>
</evidence>
<dbReference type="PANTHER" id="PTHR47510:SF3">
    <property type="entry name" value="ENDO_EXONUCLEASE_PHOSPHATASE DOMAIN-CONTAINING PROTEIN"/>
    <property type="match status" value="1"/>
</dbReference>
<dbReference type="PROSITE" id="PS50878">
    <property type="entry name" value="RT_POL"/>
    <property type="match status" value="1"/>
</dbReference>
<evidence type="ECO:0000256" key="1">
    <source>
        <dbReference type="SAM" id="MobiDB-lite"/>
    </source>
</evidence>
<dbReference type="AlphaFoldDB" id="A0AAE0R7I8"/>
<organism evidence="3 4">
    <name type="scientific">Hemibagrus guttatus</name>
    <dbReference type="NCBI Taxonomy" id="175788"/>
    <lineage>
        <taxon>Eukaryota</taxon>
        <taxon>Metazoa</taxon>
        <taxon>Chordata</taxon>
        <taxon>Craniata</taxon>
        <taxon>Vertebrata</taxon>
        <taxon>Euteleostomi</taxon>
        <taxon>Actinopterygii</taxon>
        <taxon>Neopterygii</taxon>
        <taxon>Teleostei</taxon>
        <taxon>Ostariophysi</taxon>
        <taxon>Siluriformes</taxon>
        <taxon>Bagridae</taxon>
        <taxon>Hemibagrus</taxon>
    </lineage>
</organism>
<dbReference type="Pfam" id="PF00078">
    <property type="entry name" value="RVT_1"/>
    <property type="match status" value="1"/>
</dbReference>
<dbReference type="Proteomes" id="UP001274896">
    <property type="component" value="Unassembled WGS sequence"/>
</dbReference>
<name>A0AAE0R7I8_9TELE</name>
<keyword evidence="4" id="KW-1185">Reference proteome</keyword>
<comment type="caution">
    <text evidence="3">The sequence shown here is derived from an EMBL/GenBank/DDBJ whole genome shotgun (WGS) entry which is preliminary data.</text>
</comment>
<dbReference type="CDD" id="cd01650">
    <property type="entry name" value="RT_nLTR_like"/>
    <property type="match status" value="1"/>
</dbReference>
<dbReference type="SUPFAM" id="SSF56672">
    <property type="entry name" value="DNA/RNA polymerases"/>
    <property type="match status" value="1"/>
</dbReference>
<protein>
    <recommendedName>
        <fullName evidence="2">Reverse transcriptase domain-containing protein</fullName>
    </recommendedName>
</protein>
<dbReference type="InterPro" id="IPR043502">
    <property type="entry name" value="DNA/RNA_pol_sf"/>
</dbReference>